<evidence type="ECO:0000259" key="11">
    <source>
        <dbReference type="PROSITE" id="PS51918"/>
    </source>
</evidence>
<evidence type="ECO:0000256" key="6">
    <source>
        <dbReference type="ARBA" id="ARBA00022723"/>
    </source>
</evidence>
<comment type="cofactor">
    <cofactor evidence="1">
        <name>[4Fe-4S] cluster</name>
        <dbReference type="ChEBI" id="CHEBI:49883"/>
    </cofactor>
</comment>
<accession>A0A8J6TCK3</accession>
<dbReference type="AlphaFoldDB" id="A0A8J6TCK3"/>
<evidence type="ECO:0000256" key="10">
    <source>
        <dbReference type="RuleBase" id="RU364116"/>
    </source>
</evidence>
<keyword evidence="7 10" id="KW-0408">Iron</keyword>
<dbReference type="GO" id="GO:0046872">
    <property type="term" value="F:metal ion binding"/>
    <property type="evidence" value="ECO:0007669"/>
    <property type="project" value="UniProtKB-UniRule"/>
</dbReference>
<reference evidence="12 13" key="1">
    <citation type="submission" date="2020-08" db="EMBL/GenBank/DDBJ databases">
        <title>Bridging the membrane lipid divide: bacteria of the FCB group superphylum have the potential to synthesize archaeal ether lipids.</title>
        <authorList>
            <person name="Villanueva L."/>
            <person name="Von Meijenfeldt F.A.B."/>
            <person name="Westbye A.B."/>
            <person name="Yadav S."/>
            <person name="Hopmans E.C."/>
            <person name="Dutilh B.E."/>
            <person name="Sinninghe Damste J.S."/>
        </authorList>
    </citation>
    <scope>NUCLEOTIDE SEQUENCE [LARGE SCALE GENOMIC DNA]</scope>
    <source>
        <strain evidence="12">NIOZ-UU47</strain>
    </source>
</reference>
<dbReference type="GO" id="GO:0004109">
    <property type="term" value="F:coproporphyrinogen oxidase activity"/>
    <property type="evidence" value="ECO:0007669"/>
    <property type="project" value="InterPro"/>
</dbReference>
<dbReference type="SFLD" id="SFLDF00562">
    <property type="entry name" value="HemN-like__clustered_with_heat"/>
    <property type="match status" value="1"/>
</dbReference>
<dbReference type="GO" id="GO:0005737">
    <property type="term" value="C:cytoplasm"/>
    <property type="evidence" value="ECO:0007669"/>
    <property type="project" value="UniProtKB-SubCell"/>
</dbReference>
<evidence type="ECO:0000313" key="12">
    <source>
        <dbReference type="EMBL" id="MBC8318214.1"/>
    </source>
</evidence>
<evidence type="ECO:0000256" key="7">
    <source>
        <dbReference type="ARBA" id="ARBA00023004"/>
    </source>
</evidence>
<dbReference type="SFLD" id="SFLDS00029">
    <property type="entry name" value="Radical_SAM"/>
    <property type="match status" value="1"/>
</dbReference>
<dbReference type="SFLD" id="SFLDF00288">
    <property type="entry name" value="HemN-like__clustered_with_nucl"/>
    <property type="match status" value="1"/>
</dbReference>
<keyword evidence="10" id="KW-0963">Cytoplasm</keyword>
<dbReference type="NCBIfam" id="TIGR00539">
    <property type="entry name" value="hemN_rel"/>
    <property type="match status" value="1"/>
</dbReference>
<dbReference type="InterPro" id="IPR010723">
    <property type="entry name" value="HemN_C"/>
</dbReference>
<dbReference type="EMBL" id="JACNJZ010000138">
    <property type="protein sequence ID" value="MBC8318214.1"/>
    <property type="molecule type" value="Genomic_DNA"/>
</dbReference>
<comment type="function">
    <text evidence="10">Probably acts as a heme chaperone, transferring heme to an unknown acceptor. Binds one molecule of heme per monomer, possibly covalently. Binds 1 [4Fe-4S] cluster. The cluster is coordinated with 3 cysteines and an exchangeable S-adenosyl-L-methionine.</text>
</comment>
<feature type="domain" description="Radical SAM core" evidence="11">
    <location>
        <begin position="7"/>
        <end position="252"/>
    </location>
</feature>
<dbReference type="InterPro" id="IPR058240">
    <property type="entry name" value="rSAM_sf"/>
</dbReference>
<evidence type="ECO:0000256" key="9">
    <source>
        <dbReference type="ARBA" id="ARBA00023186"/>
    </source>
</evidence>
<dbReference type="SFLD" id="SFLDG01082">
    <property type="entry name" value="B12-binding_domain_containing"/>
    <property type="match status" value="1"/>
</dbReference>
<dbReference type="Pfam" id="PF04055">
    <property type="entry name" value="Radical_SAM"/>
    <property type="match status" value="1"/>
</dbReference>
<dbReference type="CDD" id="cd01335">
    <property type="entry name" value="Radical_SAM"/>
    <property type="match status" value="1"/>
</dbReference>
<dbReference type="InterPro" id="IPR004559">
    <property type="entry name" value="HemW-like"/>
</dbReference>
<dbReference type="PROSITE" id="PS51918">
    <property type="entry name" value="RADICAL_SAM"/>
    <property type="match status" value="1"/>
</dbReference>
<keyword evidence="8 10" id="KW-0411">Iron-sulfur</keyword>
<comment type="similarity">
    <text evidence="2">Belongs to the anaerobic coproporphyrinogen-III oxidase family. HemW subfamily.</text>
</comment>
<proteinExistence type="inferred from homology"/>
<name>A0A8J6TCK3_9BACT</name>
<dbReference type="SFLD" id="SFLDG01065">
    <property type="entry name" value="anaerobic_coproporphyrinogen-I"/>
    <property type="match status" value="1"/>
</dbReference>
<keyword evidence="9 10" id="KW-0143">Chaperone</keyword>
<dbReference type="InterPro" id="IPR006638">
    <property type="entry name" value="Elp3/MiaA/NifB-like_rSAM"/>
</dbReference>
<comment type="subcellular location">
    <subcellularLocation>
        <location evidence="10">Cytoplasm</location>
    </subcellularLocation>
</comment>
<keyword evidence="5 10" id="KW-0949">S-adenosyl-L-methionine</keyword>
<keyword evidence="6 10" id="KW-0479">Metal-binding</keyword>
<dbReference type="InterPro" id="IPR013785">
    <property type="entry name" value="Aldolase_TIM"/>
</dbReference>
<dbReference type="InterPro" id="IPR007197">
    <property type="entry name" value="rSAM"/>
</dbReference>
<evidence type="ECO:0000256" key="5">
    <source>
        <dbReference type="ARBA" id="ARBA00022691"/>
    </source>
</evidence>
<evidence type="ECO:0000256" key="2">
    <source>
        <dbReference type="ARBA" id="ARBA00006100"/>
    </source>
</evidence>
<dbReference type="GO" id="GO:0051539">
    <property type="term" value="F:4 iron, 4 sulfur cluster binding"/>
    <property type="evidence" value="ECO:0007669"/>
    <property type="project" value="UniProtKB-UniRule"/>
</dbReference>
<keyword evidence="4 10" id="KW-0349">Heme</keyword>
<dbReference type="Pfam" id="PF06969">
    <property type="entry name" value="HemN_C"/>
    <property type="match status" value="1"/>
</dbReference>
<evidence type="ECO:0000313" key="13">
    <source>
        <dbReference type="Proteomes" id="UP000614424"/>
    </source>
</evidence>
<comment type="caution">
    <text evidence="12">The sequence shown here is derived from an EMBL/GenBank/DDBJ whole genome shotgun (WGS) entry which is preliminary data.</text>
</comment>
<dbReference type="InterPro" id="IPR034505">
    <property type="entry name" value="Coproporphyrinogen-III_oxidase"/>
</dbReference>
<evidence type="ECO:0000256" key="4">
    <source>
        <dbReference type="ARBA" id="ARBA00022617"/>
    </source>
</evidence>
<dbReference type="SMART" id="SM00729">
    <property type="entry name" value="Elp3"/>
    <property type="match status" value="1"/>
</dbReference>
<gene>
    <name evidence="12" type="primary">hemW</name>
    <name evidence="12" type="ORF">H8E41_09930</name>
</gene>
<organism evidence="12 13">
    <name type="scientific">Candidatus Desulfobia pelagia</name>
    <dbReference type="NCBI Taxonomy" id="2841692"/>
    <lineage>
        <taxon>Bacteria</taxon>
        <taxon>Pseudomonadati</taxon>
        <taxon>Thermodesulfobacteriota</taxon>
        <taxon>Desulfobulbia</taxon>
        <taxon>Desulfobulbales</taxon>
        <taxon>Desulfobulbaceae</taxon>
        <taxon>Candidatus Desulfobia</taxon>
    </lineage>
</organism>
<evidence type="ECO:0000256" key="8">
    <source>
        <dbReference type="ARBA" id="ARBA00023014"/>
    </source>
</evidence>
<sequence>MPESFEAMSSSGAGLYIHIPFCLSKCSYCSFNSYPLMGQDVDSYVEALLRQLVVMAEHPWCRDQTFHSLYIGGGTPTVLGAETLVALIGEALHRYRFISRPEITVESNPNTADSQTLLALRQAGVNRLSIGVQSFDDALLQTIGRSHSALEAQRAIEKAGQAGFSNINIDLIYGLPGQTTEHWRQSLAAAVSMGIQHVSLYELMVEEKTPLAIQVAEKKAVLPTEDELADMEVMTAEMISPDFQQYEISNFARKGFECRHNIHYWRNRSYLGLGAGSVSGLHGLRVCNENDPLRFSKMLKKNEQPILSVEFLSRSSRFRETIIMGLRMLCGVRIAEMKERFGLTPDEYYGEKLTELENRNLLETQNGFLRLTPVALPVANQVLAQLV</sequence>
<keyword evidence="10" id="KW-0004">4Fe-4S</keyword>
<dbReference type="SUPFAM" id="SSF102114">
    <property type="entry name" value="Radical SAM enzymes"/>
    <property type="match status" value="1"/>
</dbReference>
<evidence type="ECO:0000256" key="3">
    <source>
        <dbReference type="ARBA" id="ARBA00017228"/>
    </source>
</evidence>
<dbReference type="Gene3D" id="3.20.20.70">
    <property type="entry name" value="Aldolase class I"/>
    <property type="match status" value="1"/>
</dbReference>
<evidence type="ECO:0000256" key="1">
    <source>
        <dbReference type="ARBA" id="ARBA00001966"/>
    </source>
</evidence>
<protein>
    <recommendedName>
        <fullName evidence="3 10">Heme chaperone HemW</fullName>
    </recommendedName>
</protein>
<dbReference type="GO" id="GO:0006779">
    <property type="term" value="P:porphyrin-containing compound biosynthetic process"/>
    <property type="evidence" value="ECO:0007669"/>
    <property type="project" value="InterPro"/>
</dbReference>
<dbReference type="PANTHER" id="PTHR13932:SF5">
    <property type="entry name" value="RADICAL S-ADENOSYL METHIONINE DOMAIN-CONTAINING PROTEIN 1, MITOCHONDRIAL"/>
    <property type="match status" value="1"/>
</dbReference>
<dbReference type="PANTHER" id="PTHR13932">
    <property type="entry name" value="COPROPORPHYRINIGEN III OXIDASE"/>
    <property type="match status" value="1"/>
</dbReference>
<dbReference type="Proteomes" id="UP000614424">
    <property type="component" value="Unassembled WGS sequence"/>
</dbReference>